<proteinExistence type="predicted"/>
<sequence length="60" mass="6415">MLGASLSFSWQFRSSQSAIFEKTDPVTVSTTASDASPDGFTHTNSDQVIPNSNDTSMVSQ</sequence>
<dbReference type="AlphaFoldDB" id="A0A9D4IF48"/>
<dbReference type="Proteomes" id="UP000828390">
    <property type="component" value="Unassembled WGS sequence"/>
</dbReference>
<feature type="compositionally biased region" description="Polar residues" evidence="1">
    <location>
        <begin position="41"/>
        <end position="60"/>
    </location>
</feature>
<name>A0A9D4IF48_DREPO</name>
<comment type="caution">
    <text evidence="2">The sequence shown here is derived from an EMBL/GenBank/DDBJ whole genome shotgun (WGS) entry which is preliminary data.</text>
</comment>
<evidence type="ECO:0000313" key="2">
    <source>
        <dbReference type="EMBL" id="KAH3773076.1"/>
    </source>
</evidence>
<evidence type="ECO:0000313" key="3">
    <source>
        <dbReference type="Proteomes" id="UP000828390"/>
    </source>
</evidence>
<accession>A0A9D4IF48</accession>
<organism evidence="2 3">
    <name type="scientific">Dreissena polymorpha</name>
    <name type="common">Zebra mussel</name>
    <name type="synonym">Mytilus polymorpha</name>
    <dbReference type="NCBI Taxonomy" id="45954"/>
    <lineage>
        <taxon>Eukaryota</taxon>
        <taxon>Metazoa</taxon>
        <taxon>Spiralia</taxon>
        <taxon>Lophotrochozoa</taxon>
        <taxon>Mollusca</taxon>
        <taxon>Bivalvia</taxon>
        <taxon>Autobranchia</taxon>
        <taxon>Heteroconchia</taxon>
        <taxon>Euheterodonta</taxon>
        <taxon>Imparidentia</taxon>
        <taxon>Neoheterodontei</taxon>
        <taxon>Myida</taxon>
        <taxon>Dreissenoidea</taxon>
        <taxon>Dreissenidae</taxon>
        <taxon>Dreissena</taxon>
    </lineage>
</organism>
<feature type="region of interest" description="Disordered" evidence="1">
    <location>
        <begin position="29"/>
        <end position="60"/>
    </location>
</feature>
<protein>
    <submittedName>
        <fullName evidence="2">Uncharacterized protein</fullName>
    </submittedName>
</protein>
<gene>
    <name evidence="2" type="ORF">DPMN_174427</name>
</gene>
<evidence type="ECO:0000256" key="1">
    <source>
        <dbReference type="SAM" id="MobiDB-lite"/>
    </source>
</evidence>
<reference evidence="2" key="2">
    <citation type="submission" date="2020-11" db="EMBL/GenBank/DDBJ databases">
        <authorList>
            <person name="McCartney M.A."/>
            <person name="Auch B."/>
            <person name="Kono T."/>
            <person name="Mallez S."/>
            <person name="Becker A."/>
            <person name="Gohl D.M."/>
            <person name="Silverstein K.A.T."/>
            <person name="Koren S."/>
            <person name="Bechman K.B."/>
            <person name="Herman A."/>
            <person name="Abrahante J.E."/>
            <person name="Garbe J."/>
        </authorList>
    </citation>
    <scope>NUCLEOTIDE SEQUENCE</scope>
    <source>
        <strain evidence="2">Duluth1</strain>
        <tissue evidence="2">Whole animal</tissue>
    </source>
</reference>
<keyword evidence="3" id="KW-1185">Reference proteome</keyword>
<reference evidence="2" key="1">
    <citation type="journal article" date="2019" name="bioRxiv">
        <title>The Genome of the Zebra Mussel, Dreissena polymorpha: A Resource for Invasive Species Research.</title>
        <authorList>
            <person name="McCartney M.A."/>
            <person name="Auch B."/>
            <person name="Kono T."/>
            <person name="Mallez S."/>
            <person name="Zhang Y."/>
            <person name="Obille A."/>
            <person name="Becker A."/>
            <person name="Abrahante J.E."/>
            <person name="Garbe J."/>
            <person name="Badalamenti J.P."/>
            <person name="Herman A."/>
            <person name="Mangelson H."/>
            <person name="Liachko I."/>
            <person name="Sullivan S."/>
            <person name="Sone E.D."/>
            <person name="Koren S."/>
            <person name="Silverstein K.A.T."/>
            <person name="Beckman K.B."/>
            <person name="Gohl D.M."/>
        </authorList>
    </citation>
    <scope>NUCLEOTIDE SEQUENCE</scope>
    <source>
        <strain evidence="2">Duluth1</strain>
        <tissue evidence="2">Whole animal</tissue>
    </source>
</reference>
<dbReference type="EMBL" id="JAIWYP010000009">
    <property type="protein sequence ID" value="KAH3773076.1"/>
    <property type="molecule type" value="Genomic_DNA"/>
</dbReference>